<comment type="caution">
    <text evidence="1">The sequence shown here is derived from an EMBL/GenBank/DDBJ whole genome shotgun (WGS) entry which is preliminary data.</text>
</comment>
<accession>A0ABQ9WVI2</accession>
<protein>
    <submittedName>
        <fullName evidence="1">Uncharacterized protein</fullName>
    </submittedName>
</protein>
<sequence length="120" mass="13614">MLESRAVYQASPFRTNPTNLWPPSFRLGFLFPDDYTLIRENTADPEDISRKTDGLFVDKTGLVICLTLTRRRSPSEGWTEIQPTGFKVGGEIAVTTEPAVICDLSFEVDTGTQKTWKRWN</sequence>
<organism evidence="1 2">
    <name type="scientific">Blattamonas nauphoetae</name>
    <dbReference type="NCBI Taxonomy" id="2049346"/>
    <lineage>
        <taxon>Eukaryota</taxon>
        <taxon>Metamonada</taxon>
        <taxon>Preaxostyla</taxon>
        <taxon>Oxymonadida</taxon>
        <taxon>Blattamonas</taxon>
    </lineage>
</organism>
<gene>
    <name evidence="1" type="ORF">BLNAU_22350</name>
</gene>
<dbReference type="EMBL" id="JARBJD010000386">
    <property type="protein sequence ID" value="KAK2942732.1"/>
    <property type="molecule type" value="Genomic_DNA"/>
</dbReference>
<keyword evidence="2" id="KW-1185">Reference proteome</keyword>
<dbReference type="Proteomes" id="UP001281761">
    <property type="component" value="Unassembled WGS sequence"/>
</dbReference>
<reference evidence="1 2" key="1">
    <citation type="journal article" date="2022" name="bioRxiv">
        <title>Genomics of Preaxostyla Flagellates Illuminates Evolutionary Transitions and the Path Towards Mitochondrial Loss.</title>
        <authorList>
            <person name="Novak L.V.F."/>
            <person name="Treitli S.C."/>
            <person name="Pyrih J."/>
            <person name="Halakuc P."/>
            <person name="Pipaliya S.V."/>
            <person name="Vacek V."/>
            <person name="Brzon O."/>
            <person name="Soukal P."/>
            <person name="Eme L."/>
            <person name="Dacks J.B."/>
            <person name="Karnkowska A."/>
            <person name="Elias M."/>
            <person name="Hampl V."/>
        </authorList>
    </citation>
    <scope>NUCLEOTIDE SEQUENCE [LARGE SCALE GENOMIC DNA]</scope>
    <source>
        <strain evidence="1">NAU3</strain>
        <tissue evidence="1">Gut</tissue>
    </source>
</reference>
<proteinExistence type="predicted"/>
<evidence type="ECO:0000313" key="1">
    <source>
        <dbReference type="EMBL" id="KAK2942732.1"/>
    </source>
</evidence>
<evidence type="ECO:0000313" key="2">
    <source>
        <dbReference type="Proteomes" id="UP001281761"/>
    </source>
</evidence>
<name>A0ABQ9WVI2_9EUKA</name>